<dbReference type="InterPro" id="IPR007109">
    <property type="entry name" value="Brix"/>
</dbReference>
<dbReference type="GO" id="GO:0005730">
    <property type="term" value="C:nucleolus"/>
    <property type="evidence" value="ECO:0007669"/>
    <property type="project" value="TreeGrafter"/>
</dbReference>
<dbReference type="EMBL" id="DAKRPA010000150">
    <property type="protein sequence ID" value="DAZ96965.1"/>
    <property type="molecule type" value="Genomic_DNA"/>
</dbReference>
<dbReference type="PROSITE" id="PS50833">
    <property type="entry name" value="BRIX"/>
    <property type="match status" value="1"/>
</dbReference>
<keyword evidence="4" id="KW-1185">Reference proteome</keyword>
<comment type="caution">
    <text evidence="3">The sequence shown here is derived from an EMBL/GenBank/DDBJ whole genome shotgun (WGS) entry which is preliminary data.</text>
</comment>
<reference evidence="3" key="1">
    <citation type="submission" date="2022-11" db="EMBL/GenBank/DDBJ databases">
        <authorList>
            <person name="Morgan W.R."/>
            <person name="Tartar A."/>
        </authorList>
    </citation>
    <scope>NUCLEOTIDE SEQUENCE</scope>
    <source>
        <strain evidence="3">ARSEF 373</strain>
    </source>
</reference>
<dbReference type="GO" id="GO:0000470">
    <property type="term" value="P:maturation of LSU-rRNA"/>
    <property type="evidence" value="ECO:0007669"/>
    <property type="project" value="TreeGrafter"/>
</dbReference>
<evidence type="ECO:0000313" key="4">
    <source>
        <dbReference type="Proteomes" id="UP001146120"/>
    </source>
</evidence>
<feature type="domain" description="Brix" evidence="2">
    <location>
        <begin position="118"/>
        <end position="300"/>
    </location>
</feature>
<dbReference type="Gene3D" id="3.40.50.10480">
    <property type="entry name" value="Probable brix-domain ribosomal biogenesis protein"/>
    <property type="match status" value="1"/>
</dbReference>
<feature type="compositionally biased region" description="Basic residues" evidence="1">
    <location>
        <begin position="45"/>
        <end position="61"/>
    </location>
</feature>
<dbReference type="PANTHER" id="PTHR22734:SF3">
    <property type="entry name" value="RIBOSOME PRODUCTION FACTOR 1"/>
    <property type="match status" value="1"/>
</dbReference>
<protein>
    <recommendedName>
        <fullName evidence="2">Brix domain-containing protein</fullName>
    </recommendedName>
</protein>
<dbReference type="GO" id="GO:0000460">
    <property type="term" value="P:maturation of 5.8S rRNA"/>
    <property type="evidence" value="ECO:0007669"/>
    <property type="project" value="TreeGrafter"/>
</dbReference>
<dbReference type="InterPro" id="IPR044281">
    <property type="entry name" value="IMP4/RPF1"/>
</dbReference>
<reference evidence="3" key="2">
    <citation type="journal article" date="2023" name="Microbiol Resour">
        <title>Decontamination and Annotation of the Draft Genome Sequence of the Oomycete Lagenidium giganteum ARSEF 373.</title>
        <authorList>
            <person name="Morgan W.R."/>
            <person name="Tartar A."/>
        </authorList>
    </citation>
    <scope>NUCLEOTIDE SEQUENCE</scope>
    <source>
        <strain evidence="3">ARSEF 373</strain>
    </source>
</reference>
<organism evidence="3 4">
    <name type="scientific">Lagenidium giganteum</name>
    <dbReference type="NCBI Taxonomy" id="4803"/>
    <lineage>
        <taxon>Eukaryota</taxon>
        <taxon>Sar</taxon>
        <taxon>Stramenopiles</taxon>
        <taxon>Oomycota</taxon>
        <taxon>Peronosporomycetes</taxon>
        <taxon>Pythiales</taxon>
        <taxon>Pythiaceae</taxon>
    </lineage>
</organism>
<evidence type="ECO:0000313" key="3">
    <source>
        <dbReference type="EMBL" id="DAZ96965.1"/>
    </source>
</evidence>
<dbReference type="Pfam" id="PF04427">
    <property type="entry name" value="Brix"/>
    <property type="match status" value="1"/>
</dbReference>
<sequence length="324" mass="38080">MAGDGERKPKRKQDAEEAPAETVVERCNPSHIRNKMKRTVEMQKYRKLKKDARKAGQQKRRREQEELGENAPAKLEPRTIDNTREPEITMVSNDGDDEIAADENDDEFAKIFSNEETPKLMITTRPFPSGELFHFIKDLMDLVPNSFYYKRGTYDIKDICKFATNKEFTHLVVLSEKAKVCNGMLVSRLPAGPTAFFKVSNVKLTNDIKEHGKRTDHQPELILNNFSTRLGHRVGRFLGSLFKHEPEFKGRQVVTFHNQRDFIFVRHHRYIFENAKKARLQEIGPRFTLKMRWLQEGTFDTKYGEYEWIHKQHQLDTSRRKFHL</sequence>
<dbReference type="GO" id="GO:0042134">
    <property type="term" value="F:rRNA primary transcript binding"/>
    <property type="evidence" value="ECO:0007669"/>
    <property type="project" value="InterPro"/>
</dbReference>
<evidence type="ECO:0000256" key="1">
    <source>
        <dbReference type="SAM" id="MobiDB-lite"/>
    </source>
</evidence>
<feature type="region of interest" description="Disordered" evidence="1">
    <location>
        <begin position="1"/>
        <end position="83"/>
    </location>
</feature>
<dbReference type="PANTHER" id="PTHR22734">
    <property type="entry name" value="U3 SMALL NUCLEOLAR RIBONUCLEOPROTEIN PROTEIN IMP4"/>
    <property type="match status" value="1"/>
</dbReference>
<evidence type="ECO:0000259" key="2">
    <source>
        <dbReference type="PROSITE" id="PS50833"/>
    </source>
</evidence>
<dbReference type="FunFam" id="3.40.50.10480:FF:000002">
    <property type="entry name" value="Ribosome production factor 1"/>
    <property type="match status" value="1"/>
</dbReference>
<proteinExistence type="predicted"/>
<dbReference type="Proteomes" id="UP001146120">
    <property type="component" value="Unassembled WGS sequence"/>
</dbReference>
<dbReference type="AlphaFoldDB" id="A0AAV2YPS6"/>
<feature type="compositionally biased region" description="Basic and acidic residues" evidence="1">
    <location>
        <begin position="1"/>
        <end position="15"/>
    </location>
</feature>
<accession>A0AAV2YPS6</accession>
<gene>
    <name evidence="3" type="ORF">N0F65_012097</name>
</gene>
<dbReference type="SMART" id="SM00879">
    <property type="entry name" value="Brix"/>
    <property type="match status" value="1"/>
</dbReference>
<dbReference type="SUPFAM" id="SSF52954">
    <property type="entry name" value="Class II aaRS ABD-related"/>
    <property type="match status" value="1"/>
</dbReference>
<dbReference type="GO" id="GO:0030687">
    <property type="term" value="C:preribosome, large subunit precursor"/>
    <property type="evidence" value="ECO:0007669"/>
    <property type="project" value="TreeGrafter"/>
</dbReference>
<name>A0AAV2YPS6_9STRA</name>